<dbReference type="EMBL" id="NCKW01007858">
    <property type="protein sequence ID" value="POM69497.1"/>
    <property type="molecule type" value="Genomic_DNA"/>
</dbReference>
<reference evidence="1 2" key="1">
    <citation type="journal article" date="2017" name="Genome Biol. Evol.">
        <title>Phytophthora megakarya and P. palmivora, closely related causal agents of cacao black pod rot, underwent increases in genome sizes and gene numbers by different mechanisms.</title>
        <authorList>
            <person name="Ali S.S."/>
            <person name="Shao J."/>
            <person name="Lary D.J."/>
            <person name="Kronmiller B."/>
            <person name="Shen D."/>
            <person name="Strem M.D."/>
            <person name="Amoako-Attah I."/>
            <person name="Akrofi A.Y."/>
            <person name="Begoude B.A."/>
            <person name="Ten Hoopen G.M."/>
            <person name="Coulibaly K."/>
            <person name="Kebe B.I."/>
            <person name="Melnick R.L."/>
            <person name="Guiltinan M.J."/>
            <person name="Tyler B.M."/>
            <person name="Meinhardt L.W."/>
            <person name="Bailey B.A."/>
        </authorList>
    </citation>
    <scope>NUCLEOTIDE SEQUENCE [LARGE SCALE GENOMIC DNA]</scope>
    <source>
        <strain evidence="2">sbr112.9</strain>
    </source>
</reference>
<dbReference type="AlphaFoldDB" id="A0A2P4XVB3"/>
<protein>
    <submittedName>
        <fullName evidence="1">Uncharacterized protein</fullName>
    </submittedName>
</protein>
<sequence>MSAVMDSVILALQARIDGFIISETIYEEAGETTSEYFVSVVRDWRAKPASKRYRSMERLEAMLETHRKKCWLGMNFGVSEMEHFREFYKKGRNGKAIIAARQGSEQVQSGHPTQDKGVTDGLYIVAACNVRFVGHAVVLRVANGGQHKTVIDKCQKKPVGECPWMIFFAFSLVIAKGMLGEDFKKTK</sequence>
<evidence type="ECO:0000313" key="2">
    <source>
        <dbReference type="Proteomes" id="UP000237271"/>
    </source>
</evidence>
<organism evidence="1 2">
    <name type="scientific">Phytophthora palmivora</name>
    <dbReference type="NCBI Taxonomy" id="4796"/>
    <lineage>
        <taxon>Eukaryota</taxon>
        <taxon>Sar</taxon>
        <taxon>Stramenopiles</taxon>
        <taxon>Oomycota</taxon>
        <taxon>Peronosporomycetes</taxon>
        <taxon>Peronosporales</taxon>
        <taxon>Peronosporaceae</taxon>
        <taxon>Phytophthora</taxon>
    </lineage>
</organism>
<gene>
    <name evidence="1" type="ORF">PHPALM_14210</name>
</gene>
<keyword evidence="2" id="KW-1185">Reference proteome</keyword>
<dbReference type="OrthoDB" id="129387at2759"/>
<evidence type="ECO:0000313" key="1">
    <source>
        <dbReference type="EMBL" id="POM69497.1"/>
    </source>
</evidence>
<name>A0A2P4XVB3_9STRA</name>
<accession>A0A2P4XVB3</accession>
<comment type="caution">
    <text evidence="1">The sequence shown here is derived from an EMBL/GenBank/DDBJ whole genome shotgun (WGS) entry which is preliminary data.</text>
</comment>
<proteinExistence type="predicted"/>
<dbReference type="Proteomes" id="UP000237271">
    <property type="component" value="Unassembled WGS sequence"/>
</dbReference>